<feature type="transmembrane region" description="Helical" evidence="1">
    <location>
        <begin position="303"/>
        <end position="322"/>
    </location>
</feature>
<keyword evidence="1" id="KW-0472">Membrane</keyword>
<dbReference type="Proteomes" id="UP001562065">
    <property type="component" value="Unassembled WGS sequence"/>
</dbReference>
<keyword evidence="1" id="KW-1133">Transmembrane helix</keyword>
<evidence type="ECO:0000256" key="1">
    <source>
        <dbReference type="SAM" id="Phobius"/>
    </source>
</evidence>
<protein>
    <recommendedName>
        <fullName evidence="4">Glycosyltransferase RgtA/B/C/D-like domain-containing protein</fullName>
    </recommendedName>
</protein>
<evidence type="ECO:0008006" key="4">
    <source>
        <dbReference type="Google" id="ProtNLM"/>
    </source>
</evidence>
<name>A0ABV4AHR0_9GAMM</name>
<feature type="transmembrane region" description="Helical" evidence="1">
    <location>
        <begin position="277"/>
        <end position="296"/>
    </location>
</feature>
<keyword evidence="3" id="KW-1185">Reference proteome</keyword>
<organism evidence="2 3">
    <name type="scientific">Isoalcanivorax beigongshangi</name>
    <dbReference type="NCBI Taxonomy" id="3238810"/>
    <lineage>
        <taxon>Bacteria</taxon>
        <taxon>Pseudomonadati</taxon>
        <taxon>Pseudomonadota</taxon>
        <taxon>Gammaproteobacteria</taxon>
        <taxon>Oceanospirillales</taxon>
        <taxon>Alcanivoracaceae</taxon>
        <taxon>Isoalcanivorax</taxon>
    </lineage>
</organism>
<proteinExistence type="predicted"/>
<feature type="transmembrane region" description="Helical" evidence="1">
    <location>
        <begin position="143"/>
        <end position="165"/>
    </location>
</feature>
<evidence type="ECO:0000313" key="2">
    <source>
        <dbReference type="EMBL" id="MEY1661992.1"/>
    </source>
</evidence>
<feature type="transmembrane region" description="Helical" evidence="1">
    <location>
        <begin position="41"/>
        <end position="62"/>
    </location>
</feature>
<keyword evidence="1" id="KW-0812">Transmembrane</keyword>
<accession>A0ABV4AHR0</accession>
<dbReference type="RefSeq" id="WP_369455237.1">
    <property type="nucleotide sequence ID" value="NZ_JBGCUO010000001.1"/>
</dbReference>
<feature type="transmembrane region" description="Helical" evidence="1">
    <location>
        <begin position="224"/>
        <end position="243"/>
    </location>
</feature>
<comment type="caution">
    <text evidence="2">The sequence shown here is derived from an EMBL/GenBank/DDBJ whole genome shotgun (WGS) entry which is preliminary data.</text>
</comment>
<feature type="transmembrane region" description="Helical" evidence="1">
    <location>
        <begin position="250"/>
        <end position="271"/>
    </location>
</feature>
<feature type="transmembrane region" description="Helical" evidence="1">
    <location>
        <begin position="99"/>
        <end position="131"/>
    </location>
</feature>
<feature type="transmembrane region" description="Helical" evidence="1">
    <location>
        <begin position="68"/>
        <end position="87"/>
    </location>
</feature>
<feature type="transmembrane region" description="Helical" evidence="1">
    <location>
        <begin position="172"/>
        <end position="193"/>
    </location>
</feature>
<gene>
    <name evidence="2" type="ORF">AB5I84_07500</name>
</gene>
<reference evidence="2 3" key="1">
    <citation type="submission" date="2024-07" db="EMBL/GenBank/DDBJ databases">
        <authorList>
            <person name="Ren Q."/>
        </authorList>
    </citation>
    <scope>NUCLEOTIDE SEQUENCE [LARGE SCALE GENOMIC DNA]</scope>
    <source>
        <strain evidence="2 3">REN37</strain>
    </source>
</reference>
<dbReference type="EMBL" id="JBGCUO010000001">
    <property type="protein sequence ID" value="MEY1661992.1"/>
    <property type="molecule type" value="Genomic_DNA"/>
</dbReference>
<sequence>MSGPERWWLLDLIDGANIFYGDDAYRFFLARAAWRSLDMQYYNFALPLFLLLEHLTIIVAGGELLTSRLVHAGLAVTALALLVSTGYRLGLRRGAVRAAVAVVGSVPLFVLVSLSFYGEVWLGLILVLTIWSQAHGHHKAAALLLGAMPLIRPEGIFFVIPYVLFRLMKRSWALTALCLAPGVLYLLFLLAVMPDIGDFGHWRLELREILGRIEYNAGYAWETFPYSFLLLALALPACALKVLAPLRTMVAGALLWVIFLLAQVALQLAYYEPRYLFILYPLLLLGLAAALDWLASRWRLRRTVYVAALTLLVLLLQLSHFLSITAVHVAMKEKGPGWLVERLYRGDWERVFPSYLPAYMDSNRAMADTIHQMLAADSGIDQLVVYDPALYYFLDPAQIPAHVTVGYPGVTYLVFHYMLNGQVFIQHNGERMFSYLRFGKPDFNPSERRALFVDHMPMPSYPYRWVQQDLQMYLFSYRKSFESEVRPEDIPFVAGDALEALQRGRLPD</sequence>
<evidence type="ECO:0000313" key="3">
    <source>
        <dbReference type="Proteomes" id="UP001562065"/>
    </source>
</evidence>